<dbReference type="PROSITE" id="PS50846">
    <property type="entry name" value="HMA_2"/>
    <property type="match status" value="1"/>
</dbReference>
<comment type="caution">
    <text evidence="2">The sequence shown here is derived from an EMBL/GenBank/DDBJ whole genome shotgun (WGS) entry which is preliminary data.</text>
</comment>
<evidence type="ECO:0000259" key="1">
    <source>
        <dbReference type="PROSITE" id="PS50846"/>
    </source>
</evidence>
<reference evidence="2 3" key="1">
    <citation type="submission" date="2020-08" db="EMBL/GenBank/DDBJ databases">
        <title>Genomic Encyclopedia of Type Strains, Phase IV (KMG-IV): sequencing the most valuable type-strain genomes for metagenomic binning, comparative biology and taxonomic classification.</title>
        <authorList>
            <person name="Goeker M."/>
        </authorList>
    </citation>
    <scope>NUCLEOTIDE SEQUENCE [LARGE SCALE GENOMIC DNA]</scope>
    <source>
        <strain evidence="2 3">DSM 15743</strain>
    </source>
</reference>
<dbReference type="Gene3D" id="3.30.70.100">
    <property type="match status" value="1"/>
</dbReference>
<organism evidence="2 3">
    <name type="scientific">Microvirga flocculans</name>
    <dbReference type="NCBI Taxonomy" id="217168"/>
    <lineage>
        <taxon>Bacteria</taxon>
        <taxon>Pseudomonadati</taxon>
        <taxon>Pseudomonadota</taxon>
        <taxon>Alphaproteobacteria</taxon>
        <taxon>Hyphomicrobiales</taxon>
        <taxon>Methylobacteriaceae</taxon>
        <taxon>Microvirga</taxon>
    </lineage>
</organism>
<dbReference type="InterPro" id="IPR036163">
    <property type="entry name" value="HMA_dom_sf"/>
</dbReference>
<dbReference type="Proteomes" id="UP000519439">
    <property type="component" value="Unassembled WGS sequence"/>
</dbReference>
<gene>
    <name evidence="2" type="ORF">GGR34_003654</name>
</gene>
<dbReference type="EMBL" id="JACIDC010000017">
    <property type="protein sequence ID" value="MBB4041970.1"/>
    <property type="molecule type" value="Genomic_DNA"/>
</dbReference>
<keyword evidence="3" id="KW-1185">Reference proteome</keyword>
<dbReference type="GO" id="GO:0046872">
    <property type="term" value="F:metal ion binding"/>
    <property type="evidence" value="ECO:0007669"/>
    <property type="project" value="InterPro"/>
</dbReference>
<proteinExistence type="predicted"/>
<dbReference type="InterPro" id="IPR006121">
    <property type="entry name" value="HMA_dom"/>
</dbReference>
<dbReference type="Pfam" id="PF00403">
    <property type="entry name" value="HMA"/>
    <property type="match status" value="1"/>
</dbReference>
<feature type="domain" description="HMA" evidence="1">
    <location>
        <begin position="1"/>
        <end position="63"/>
    </location>
</feature>
<sequence length="70" mass="7509">MHEFHVPGMTCGGCLRAVTRAIQALDPKAQIEGDLENRRIKVTSEKEMSSILAALSNGGYPAEVLPLQSA</sequence>
<dbReference type="SUPFAM" id="SSF55008">
    <property type="entry name" value="HMA, heavy metal-associated domain"/>
    <property type="match status" value="1"/>
</dbReference>
<evidence type="ECO:0000313" key="2">
    <source>
        <dbReference type="EMBL" id="MBB4041970.1"/>
    </source>
</evidence>
<dbReference type="CDD" id="cd00371">
    <property type="entry name" value="HMA"/>
    <property type="match status" value="1"/>
</dbReference>
<evidence type="ECO:0000313" key="3">
    <source>
        <dbReference type="Proteomes" id="UP000519439"/>
    </source>
</evidence>
<protein>
    <submittedName>
        <fullName evidence="2">Copper chaperone</fullName>
    </submittedName>
</protein>
<dbReference type="RefSeq" id="WP_027317183.1">
    <property type="nucleotide sequence ID" value="NZ_JACIDC010000017.1"/>
</dbReference>
<dbReference type="AlphaFoldDB" id="A0A7W6N9Z0"/>
<accession>A0A7W6N9Z0</accession>
<name>A0A7W6N9Z0_9HYPH</name>